<name>A0A9W9IN90_9EURO</name>
<comment type="caution">
    <text evidence="2">The sequence shown here is derived from an EMBL/GenBank/DDBJ whole genome shotgun (WGS) entry which is preliminary data.</text>
</comment>
<keyword evidence="1" id="KW-0812">Transmembrane</keyword>
<evidence type="ECO:0000313" key="3">
    <source>
        <dbReference type="Proteomes" id="UP001150942"/>
    </source>
</evidence>
<keyword evidence="3" id="KW-1185">Reference proteome</keyword>
<dbReference type="EMBL" id="JAPQKQ010000009">
    <property type="protein sequence ID" value="KAJ5182188.1"/>
    <property type="molecule type" value="Genomic_DNA"/>
</dbReference>
<dbReference type="OrthoDB" id="4540492at2759"/>
<proteinExistence type="predicted"/>
<protein>
    <submittedName>
        <fullName evidence="2">Uncharacterized protein</fullName>
    </submittedName>
</protein>
<evidence type="ECO:0000313" key="2">
    <source>
        <dbReference type="EMBL" id="KAJ5182188.1"/>
    </source>
</evidence>
<evidence type="ECO:0000256" key="1">
    <source>
        <dbReference type="SAM" id="Phobius"/>
    </source>
</evidence>
<keyword evidence="1" id="KW-0472">Membrane</keyword>
<dbReference type="InterPro" id="IPR036259">
    <property type="entry name" value="MFS_trans_sf"/>
</dbReference>
<organism evidence="2 3">
    <name type="scientific">Penicillium cf. viridicatum</name>
    <dbReference type="NCBI Taxonomy" id="2972119"/>
    <lineage>
        <taxon>Eukaryota</taxon>
        <taxon>Fungi</taxon>
        <taxon>Dikarya</taxon>
        <taxon>Ascomycota</taxon>
        <taxon>Pezizomycotina</taxon>
        <taxon>Eurotiomycetes</taxon>
        <taxon>Eurotiomycetidae</taxon>
        <taxon>Eurotiales</taxon>
        <taxon>Aspergillaceae</taxon>
        <taxon>Penicillium</taxon>
    </lineage>
</organism>
<accession>A0A9W9IN90</accession>
<sequence length="87" mass="9973">MPIALVAIGWKMYIINGAWDALQVIFVALFWIETKNLSLEDIDRVIDGNPPLNGIDPEGDYDNKDTKDLNQITEHEAQKTTWVKRVF</sequence>
<reference evidence="2" key="2">
    <citation type="journal article" date="2023" name="IMA Fungus">
        <title>Comparative genomic study of the Penicillium genus elucidates a diverse pangenome and 15 lateral gene transfer events.</title>
        <authorList>
            <person name="Petersen C."/>
            <person name="Sorensen T."/>
            <person name="Nielsen M.R."/>
            <person name="Sondergaard T.E."/>
            <person name="Sorensen J.L."/>
            <person name="Fitzpatrick D.A."/>
            <person name="Frisvad J.C."/>
            <person name="Nielsen K.L."/>
        </authorList>
    </citation>
    <scope>NUCLEOTIDE SEQUENCE</scope>
    <source>
        <strain evidence="2">IBT 20477</strain>
    </source>
</reference>
<reference evidence="2" key="1">
    <citation type="submission" date="2022-11" db="EMBL/GenBank/DDBJ databases">
        <authorList>
            <person name="Petersen C."/>
        </authorList>
    </citation>
    <scope>NUCLEOTIDE SEQUENCE</scope>
    <source>
        <strain evidence="2">IBT 20477</strain>
    </source>
</reference>
<dbReference type="Gene3D" id="1.20.1250.20">
    <property type="entry name" value="MFS general substrate transporter like domains"/>
    <property type="match status" value="1"/>
</dbReference>
<gene>
    <name evidence="2" type="ORF">N7449_012335</name>
</gene>
<dbReference type="AlphaFoldDB" id="A0A9W9IN90"/>
<keyword evidence="1" id="KW-1133">Transmembrane helix</keyword>
<dbReference type="Proteomes" id="UP001150942">
    <property type="component" value="Unassembled WGS sequence"/>
</dbReference>
<feature type="transmembrane region" description="Helical" evidence="1">
    <location>
        <begin position="12"/>
        <end position="32"/>
    </location>
</feature>